<proteinExistence type="predicted"/>
<keyword evidence="1" id="KW-0051">Antiviral defense</keyword>
<dbReference type="RefSeq" id="WP_093372014.1">
    <property type="nucleotide sequence ID" value="NZ_FOQA01000005.1"/>
</dbReference>
<dbReference type="Pfam" id="PF09704">
    <property type="entry name" value="Cas_Cas5d"/>
    <property type="match status" value="1"/>
</dbReference>
<dbReference type="AlphaFoldDB" id="A0A1I3EP33"/>
<accession>A0A1I3EP33</accession>
<evidence type="ECO:0000313" key="2">
    <source>
        <dbReference type="EMBL" id="SFI00702.1"/>
    </source>
</evidence>
<dbReference type="GO" id="GO:0051607">
    <property type="term" value="P:defense response to virus"/>
    <property type="evidence" value="ECO:0007669"/>
    <property type="project" value="UniProtKB-KW"/>
</dbReference>
<dbReference type="Proteomes" id="UP000199287">
    <property type="component" value="Unassembled WGS sequence"/>
</dbReference>
<gene>
    <name evidence="2" type="ORF">SAMN05192551_10593</name>
</gene>
<name>A0A1I3EP33_9FIRM</name>
<dbReference type="OrthoDB" id="1805474at2"/>
<dbReference type="InterPro" id="IPR013422">
    <property type="entry name" value="CRISPR-assoc_prot_Cas5_N"/>
</dbReference>
<dbReference type="InterPro" id="IPR021124">
    <property type="entry name" value="CRISPR-assoc_prot_Cas5"/>
</dbReference>
<dbReference type="NCBIfam" id="TIGR02593">
    <property type="entry name" value="CRISPR_cas5"/>
    <property type="match status" value="1"/>
</dbReference>
<evidence type="ECO:0000313" key="3">
    <source>
        <dbReference type="Proteomes" id="UP000199287"/>
    </source>
</evidence>
<organism evidence="2 3">
    <name type="scientific">Tindallia magadiensis</name>
    <dbReference type="NCBI Taxonomy" id="69895"/>
    <lineage>
        <taxon>Bacteria</taxon>
        <taxon>Bacillati</taxon>
        <taxon>Bacillota</taxon>
        <taxon>Clostridia</taxon>
        <taxon>Peptostreptococcales</taxon>
        <taxon>Tindalliaceae</taxon>
        <taxon>Tindallia</taxon>
    </lineage>
</organism>
<sequence>MQVIAFDIKSSTAHFRRPDTTTTHLTYPFMTPTAAKGLVGAILGEEDFTTSDIIGIQLLKPVRSIAQQMSMLGKIGKATCDTFNRPTTIELLVNPAYRLYYAGNEYTEKLYHQLKEGKSVYPTYLGSAFALTKPENLQLLETKPVDISEGKQVDSLTVVPVPVIQELKITEEAHYSRANGFLRYYKGNRNFEKSVDFLFEHNGKPVSFQPQNAELIQAEEITMVEMEEGFLCLL</sequence>
<protein>
    <submittedName>
        <fullName evidence="2">CRISPR-associated protein, Cas5h family</fullName>
    </submittedName>
</protein>
<dbReference type="GO" id="GO:0043571">
    <property type="term" value="P:maintenance of CRISPR repeat elements"/>
    <property type="evidence" value="ECO:0007669"/>
    <property type="project" value="InterPro"/>
</dbReference>
<reference evidence="3" key="1">
    <citation type="submission" date="2016-10" db="EMBL/GenBank/DDBJ databases">
        <authorList>
            <person name="Varghese N."/>
            <person name="Submissions S."/>
        </authorList>
    </citation>
    <scope>NUCLEOTIDE SEQUENCE [LARGE SCALE GENOMIC DNA]</scope>
    <source>
        <strain evidence="3">Z-7934</strain>
    </source>
</reference>
<dbReference type="STRING" id="69895.SAMN05192551_10593"/>
<dbReference type="Gene3D" id="3.30.70.2660">
    <property type="match status" value="1"/>
</dbReference>
<evidence type="ECO:0000256" key="1">
    <source>
        <dbReference type="ARBA" id="ARBA00023118"/>
    </source>
</evidence>
<keyword evidence="3" id="KW-1185">Reference proteome</keyword>
<dbReference type="EMBL" id="FOQA01000005">
    <property type="protein sequence ID" value="SFI00702.1"/>
    <property type="molecule type" value="Genomic_DNA"/>
</dbReference>